<evidence type="ECO:0000256" key="2">
    <source>
        <dbReference type="ARBA" id="ARBA00022771"/>
    </source>
</evidence>
<proteinExistence type="predicted"/>
<dbReference type="SMART" id="SM00184">
    <property type="entry name" value="RING"/>
    <property type="match status" value="1"/>
</dbReference>
<dbReference type="InterPro" id="IPR047153">
    <property type="entry name" value="TRIM45/56/19-like"/>
</dbReference>
<evidence type="ECO:0000256" key="1">
    <source>
        <dbReference type="ARBA" id="ARBA00022723"/>
    </source>
</evidence>
<evidence type="ECO:0000259" key="7">
    <source>
        <dbReference type="PROSITE" id="PS50119"/>
    </source>
</evidence>
<protein>
    <submittedName>
        <fullName evidence="8">Uncharacterized protein</fullName>
    </submittedName>
</protein>
<dbReference type="InterPro" id="IPR001841">
    <property type="entry name" value="Znf_RING"/>
</dbReference>
<evidence type="ECO:0000259" key="6">
    <source>
        <dbReference type="PROSITE" id="PS50089"/>
    </source>
</evidence>
<dbReference type="SMART" id="SM00336">
    <property type="entry name" value="BBOX"/>
    <property type="match status" value="1"/>
</dbReference>
<name>A0AAV2HHU8_LYMST</name>
<evidence type="ECO:0000313" key="9">
    <source>
        <dbReference type="Proteomes" id="UP001497497"/>
    </source>
</evidence>
<evidence type="ECO:0000256" key="3">
    <source>
        <dbReference type="ARBA" id="ARBA00022833"/>
    </source>
</evidence>
<dbReference type="PROSITE" id="PS00518">
    <property type="entry name" value="ZF_RING_1"/>
    <property type="match status" value="1"/>
</dbReference>
<keyword evidence="1" id="KW-0479">Metal-binding</keyword>
<dbReference type="InterPro" id="IPR017907">
    <property type="entry name" value="Znf_RING_CS"/>
</dbReference>
<evidence type="ECO:0000256" key="5">
    <source>
        <dbReference type="SAM" id="Coils"/>
    </source>
</evidence>
<dbReference type="InterPro" id="IPR000315">
    <property type="entry name" value="Znf_B-box"/>
</dbReference>
<sequence>MAQVNNNELICCVKCNGQFDRVDQVPIKLSCLHSFCRPCLKQTVDPDHKLTCPVCLKTQTIEGDIDALPADLRIMKMIGLISNKIKDTCLQHESHLYFFCAKCKTPICHDCTVLNHPKEQKHAIIEISEAFENYAPKFDALERFGQSVADAMKVKIETYKNELNDLERAHRNLKGDISYKFRYYRSLLAQREEDVRKRAETLIHEQREEIEHACIVIEDKLNYLNILREQFKIVRSNNDTRLVFQVYQEFKDCEDFFNCLMKPERMDFFKKYIFTDAKEEQLLDLLKEAGNVELDKHNVFEIIELVYDLEVSIMTS</sequence>
<dbReference type="SUPFAM" id="SSF57845">
    <property type="entry name" value="B-box zinc-binding domain"/>
    <property type="match status" value="1"/>
</dbReference>
<dbReference type="Gene3D" id="3.30.40.10">
    <property type="entry name" value="Zinc/RING finger domain, C3HC4 (zinc finger)"/>
    <property type="match status" value="1"/>
</dbReference>
<dbReference type="SUPFAM" id="SSF57850">
    <property type="entry name" value="RING/U-box"/>
    <property type="match status" value="1"/>
</dbReference>
<feature type="domain" description="B box-type" evidence="7">
    <location>
        <begin position="84"/>
        <end position="127"/>
    </location>
</feature>
<gene>
    <name evidence="8" type="ORF">GSLYS_00007002001</name>
</gene>
<keyword evidence="5" id="KW-0175">Coiled coil</keyword>
<dbReference type="Gene3D" id="3.30.160.60">
    <property type="entry name" value="Classic Zinc Finger"/>
    <property type="match status" value="1"/>
</dbReference>
<dbReference type="EMBL" id="CAXITT010000130">
    <property type="protein sequence ID" value="CAL1532984.1"/>
    <property type="molecule type" value="Genomic_DNA"/>
</dbReference>
<dbReference type="GO" id="GO:0008270">
    <property type="term" value="F:zinc ion binding"/>
    <property type="evidence" value="ECO:0007669"/>
    <property type="project" value="UniProtKB-KW"/>
</dbReference>
<feature type="coiled-coil region" evidence="5">
    <location>
        <begin position="149"/>
        <end position="209"/>
    </location>
</feature>
<dbReference type="PANTHER" id="PTHR25462">
    <property type="entry name" value="BONUS, ISOFORM C-RELATED"/>
    <property type="match status" value="1"/>
</dbReference>
<evidence type="ECO:0000313" key="8">
    <source>
        <dbReference type="EMBL" id="CAL1532984.1"/>
    </source>
</evidence>
<dbReference type="Pfam" id="PF00643">
    <property type="entry name" value="zf-B_box"/>
    <property type="match status" value="1"/>
</dbReference>
<feature type="domain" description="RING-type" evidence="6">
    <location>
        <begin position="12"/>
        <end position="55"/>
    </location>
</feature>
<dbReference type="PANTHER" id="PTHR25462:SF296">
    <property type="entry name" value="MEIOTIC P26, ISOFORM F"/>
    <property type="match status" value="1"/>
</dbReference>
<accession>A0AAV2HHU8</accession>
<keyword evidence="2 4" id="KW-0863">Zinc-finger</keyword>
<dbReference type="Proteomes" id="UP001497497">
    <property type="component" value="Unassembled WGS sequence"/>
</dbReference>
<organism evidence="8 9">
    <name type="scientific">Lymnaea stagnalis</name>
    <name type="common">Great pond snail</name>
    <name type="synonym">Helix stagnalis</name>
    <dbReference type="NCBI Taxonomy" id="6523"/>
    <lineage>
        <taxon>Eukaryota</taxon>
        <taxon>Metazoa</taxon>
        <taxon>Spiralia</taxon>
        <taxon>Lophotrochozoa</taxon>
        <taxon>Mollusca</taxon>
        <taxon>Gastropoda</taxon>
        <taxon>Heterobranchia</taxon>
        <taxon>Euthyneura</taxon>
        <taxon>Panpulmonata</taxon>
        <taxon>Hygrophila</taxon>
        <taxon>Lymnaeoidea</taxon>
        <taxon>Lymnaeidae</taxon>
        <taxon>Lymnaea</taxon>
    </lineage>
</organism>
<keyword evidence="3" id="KW-0862">Zinc</keyword>
<reference evidence="8 9" key="1">
    <citation type="submission" date="2024-04" db="EMBL/GenBank/DDBJ databases">
        <authorList>
            <consortium name="Genoscope - CEA"/>
            <person name="William W."/>
        </authorList>
    </citation>
    <scope>NUCLEOTIDE SEQUENCE [LARGE SCALE GENOMIC DNA]</scope>
</reference>
<dbReference type="AlphaFoldDB" id="A0AAV2HHU8"/>
<comment type="caution">
    <text evidence="8">The sequence shown here is derived from an EMBL/GenBank/DDBJ whole genome shotgun (WGS) entry which is preliminary data.</text>
</comment>
<keyword evidence="9" id="KW-1185">Reference proteome</keyword>
<evidence type="ECO:0000256" key="4">
    <source>
        <dbReference type="PROSITE-ProRule" id="PRU00024"/>
    </source>
</evidence>
<dbReference type="PROSITE" id="PS50089">
    <property type="entry name" value="ZF_RING_2"/>
    <property type="match status" value="1"/>
</dbReference>
<dbReference type="PROSITE" id="PS50119">
    <property type="entry name" value="ZF_BBOX"/>
    <property type="match status" value="1"/>
</dbReference>
<dbReference type="InterPro" id="IPR013083">
    <property type="entry name" value="Znf_RING/FYVE/PHD"/>
</dbReference>